<sequence>MPMFSYPFMQNAYLVGTLIAIVAGIVGVFIVARSMSFLAHTLSEIGFAGASFGLFMGWNPLIGMLIFSIFASTTIGQLGIKEDRSESLISSVSGVAIGLGIAFLSLSQKNASAATGILFGSIFSISTSNIFEVIILAMLVLVLVMLLFRQLRHFAFDYSTAVFSLKNITFIQVAFLVIMATTVAVSAQVVGSLLIFILMTLPASAAMRLGRTVWQMIGLSIFFAILGVWLALVFSYWTNVPVSFYIAIIEAGIYFLSLAWTQRR</sequence>
<dbReference type="SUPFAM" id="SSF81345">
    <property type="entry name" value="ABC transporter involved in vitamin B12 uptake, BtuC"/>
    <property type="match status" value="1"/>
</dbReference>
<keyword evidence="3 6" id="KW-0812">Transmembrane</keyword>
<feature type="transmembrane region" description="Helical" evidence="7">
    <location>
        <begin position="168"/>
        <end position="201"/>
    </location>
</feature>
<feature type="transmembrane region" description="Helical" evidence="7">
    <location>
        <begin position="52"/>
        <end position="75"/>
    </location>
</feature>
<evidence type="ECO:0000256" key="2">
    <source>
        <dbReference type="ARBA" id="ARBA00008034"/>
    </source>
</evidence>
<dbReference type="PANTHER" id="PTHR30477:SF0">
    <property type="entry name" value="METAL TRANSPORT SYSTEM MEMBRANE PROTEIN TM_0125-RELATED"/>
    <property type="match status" value="1"/>
</dbReference>
<dbReference type="AlphaFoldDB" id="A0A069CY89"/>
<feature type="transmembrane region" description="Helical" evidence="7">
    <location>
        <begin position="87"/>
        <end position="106"/>
    </location>
</feature>
<organism evidence="8 9">
    <name type="scientific">Weissella oryzae (strain DSM 25784 / JCM 18191 / LMG 30913 / SG25)</name>
    <dbReference type="NCBI Taxonomy" id="1329250"/>
    <lineage>
        <taxon>Bacteria</taxon>
        <taxon>Bacillati</taxon>
        <taxon>Bacillota</taxon>
        <taxon>Bacilli</taxon>
        <taxon>Lactobacillales</taxon>
        <taxon>Lactobacillaceae</taxon>
        <taxon>Weissella</taxon>
    </lineage>
</organism>
<name>A0A069CY89_WEIOS</name>
<reference evidence="9" key="1">
    <citation type="journal article" date="2014" name="Genome Announc.">
        <title>Draft genome sequence of Weissella oryzae SG25T, isolated from fermented rice grains.</title>
        <authorList>
            <person name="Tanizawa Y."/>
            <person name="Fujisawa T."/>
            <person name="Mochizuki T."/>
            <person name="Kaminuma E."/>
            <person name="Suzuki Y."/>
            <person name="Nakamura Y."/>
            <person name="Tohno M."/>
        </authorList>
    </citation>
    <scope>NUCLEOTIDE SEQUENCE [LARGE SCALE GENOMIC DNA]</scope>
    <source>
        <strain evidence="9">DSM 25784 / JCM 18191 / LMG 30913 / SG25</strain>
    </source>
</reference>
<keyword evidence="9" id="KW-1185">Reference proteome</keyword>
<keyword evidence="5 7" id="KW-0472">Membrane</keyword>
<evidence type="ECO:0000256" key="7">
    <source>
        <dbReference type="SAM" id="Phobius"/>
    </source>
</evidence>
<dbReference type="EMBL" id="DF820484">
    <property type="protein sequence ID" value="GAK30066.1"/>
    <property type="molecule type" value="Genomic_DNA"/>
</dbReference>
<evidence type="ECO:0000313" key="8">
    <source>
        <dbReference type="EMBL" id="GAK30066.1"/>
    </source>
</evidence>
<comment type="subcellular location">
    <subcellularLocation>
        <location evidence="6">Cell membrane</location>
        <topology evidence="6">Multi-pass membrane protein</topology>
    </subcellularLocation>
    <subcellularLocation>
        <location evidence="1">Membrane</location>
        <topology evidence="1">Multi-pass membrane protein</topology>
    </subcellularLocation>
</comment>
<feature type="transmembrane region" description="Helical" evidence="7">
    <location>
        <begin position="12"/>
        <end position="32"/>
    </location>
</feature>
<dbReference type="InterPro" id="IPR001626">
    <property type="entry name" value="ABC_TroCD"/>
</dbReference>
<feature type="transmembrane region" description="Helical" evidence="7">
    <location>
        <begin position="242"/>
        <end position="261"/>
    </location>
</feature>
<evidence type="ECO:0000256" key="5">
    <source>
        <dbReference type="ARBA" id="ARBA00023136"/>
    </source>
</evidence>
<dbReference type="eggNOG" id="COG1108">
    <property type="taxonomic scope" value="Bacteria"/>
</dbReference>
<dbReference type="Proteomes" id="UP000030643">
    <property type="component" value="Unassembled WGS sequence"/>
</dbReference>
<keyword evidence="4 7" id="KW-1133">Transmembrane helix</keyword>
<dbReference type="Pfam" id="PF00950">
    <property type="entry name" value="ABC-3"/>
    <property type="match status" value="1"/>
</dbReference>
<dbReference type="STRING" id="1329250.WOSG25_011580"/>
<dbReference type="Gene3D" id="1.10.3470.10">
    <property type="entry name" value="ABC transporter involved in vitamin B12 uptake, BtuC"/>
    <property type="match status" value="1"/>
</dbReference>
<evidence type="ECO:0000313" key="9">
    <source>
        <dbReference type="Proteomes" id="UP000030643"/>
    </source>
</evidence>
<accession>A0A069CY89</accession>
<keyword evidence="6" id="KW-0813">Transport</keyword>
<dbReference type="GO" id="GO:0055085">
    <property type="term" value="P:transmembrane transport"/>
    <property type="evidence" value="ECO:0007669"/>
    <property type="project" value="InterPro"/>
</dbReference>
<evidence type="ECO:0000256" key="4">
    <source>
        <dbReference type="ARBA" id="ARBA00022989"/>
    </source>
</evidence>
<dbReference type="PANTHER" id="PTHR30477">
    <property type="entry name" value="ABC-TRANSPORTER METAL-BINDING PROTEIN"/>
    <property type="match status" value="1"/>
</dbReference>
<dbReference type="GO" id="GO:0043190">
    <property type="term" value="C:ATP-binding cassette (ABC) transporter complex"/>
    <property type="evidence" value="ECO:0007669"/>
    <property type="project" value="InterPro"/>
</dbReference>
<feature type="transmembrane region" description="Helical" evidence="7">
    <location>
        <begin position="118"/>
        <end position="148"/>
    </location>
</feature>
<evidence type="ECO:0000256" key="6">
    <source>
        <dbReference type="RuleBase" id="RU003943"/>
    </source>
</evidence>
<evidence type="ECO:0000256" key="1">
    <source>
        <dbReference type="ARBA" id="ARBA00004141"/>
    </source>
</evidence>
<comment type="similarity">
    <text evidence="2 6">Belongs to the ABC-3 integral membrane protein family.</text>
</comment>
<proteinExistence type="inferred from homology"/>
<protein>
    <submittedName>
        <fullName evidence="8">Zinc/manganese transport system permease protein</fullName>
    </submittedName>
</protein>
<gene>
    <name evidence="8" type="ORF">WOSG25_011580</name>
</gene>
<evidence type="ECO:0000256" key="3">
    <source>
        <dbReference type="ARBA" id="ARBA00022692"/>
    </source>
</evidence>
<feature type="transmembrane region" description="Helical" evidence="7">
    <location>
        <begin position="213"/>
        <end position="236"/>
    </location>
</feature>
<dbReference type="InterPro" id="IPR037294">
    <property type="entry name" value="ABC_BtuC-like"/>
</dbReference>